<dbReference type="GO" id="GO:0006364">
    <property type="term" value="P:rRNA processing"/>
    <property type="evidence" value="ECO:0007669"/>
    <property type="project" value="UniProtKB-ARBA"/>
</dbReference>
<dbReference type="OrthoDB" id="440619at2759"/>
<dbReference type="EMBL" id="CAICTM010001839">
    <property type="protein sequence ID" value="CAB9526518.1"/>
    <property type="molecule type" value="Genomic_DNA"/>
</dbReference>
<protein>
    <submittedName>
        <fullName evidence="6">23S rRNA pseudouridine(2604) synthase</fullName>
    </submittedName>
</protein>
<keyword evidence="7" id="KW-1185">Reference proteome</keyword>
<reference evidence="6" key="1">
    <citation type="submission" date="2020-06" db="EMBL/GenBank/DDBJ databases">
        <authorList>
            <consortium name="Plant Systems Biology data submission"/>
        </authorList>
    </citation>
    <scope>NUCLEOTIDE SEQUENCE</scope>
    <source>
        <strain evidence="6">D6</strain>
    </source>
</reference>
<name>A0A9N8ETN1_9STRA</name>
<evidence type="ECO:0000259" key="5">
    <source>
        <dbReference type="Pfam" id="PF00849"/>
    </source>
</evidence>
<accession>A0A9N8ETN1</accession>
<evidence type="ECO:0000313" key="6">
    <source>
        <dbReference type="EMBL" id="CAB9526518.1"/>
    </source>
</evidence>
<dbReference type="GO" id="GO:0001522">
    <property type="term" value="P:pseudouridine synthesis"/>
    <property type="evidence" value="ECO:0007669"/>
    <property type="project" value="InterPro"/>
</dbReference>
<dbReference type="InterPro" id="IPR020103">
    <property type="entry name" value="PsdUridine_synth_cat_dom_sf"/>
</dbReference>
<dbReference type="PANTHER" id="PTHR47683">
    <property type="entry name" value="PSEUDOURIDINE SYNTHASE FAMILY PROTEIN-RELATED"/>
    <property type="match status" value="1"/>
</dbReference>
<comment type="similarity">
    <text evidence="1">Belongs to the pseudouridine synthase RsuA family.</text>
</comment>
<dbReference type="PROSITE" id="PS50889">
    <property type="entry name" value="S4"/>
    <property type="match status" value="1"/>
</dbReference>
<dbReference type="InterPro" id="IPR018496">
    <property type="entry name" value="PsdUridine_synth_RsuA/RluB_CS"/>
</dbReference>
<dbReference type="InterPro" id="IPR000748">
    <property type="entry name" value="PsdUridine_synth_RsuA/RluB/E/F"/>
</dbReference>
<dbReference type="NCBIfam" id="TIGR00093">
    <property type="entry name" value="pseudouridine synthase"/>
    <property type="match status" value="1"/>
</dbReference>
<dbReference type="GO" id="GO:0009982">
    <property type="term" value="F:pseudouridine synthase activity"/>
    <property type="evidence" value="ECO:0007669"/>
    <property type="project" value="InterPro"/>
</dbReference>
<dbReference type="Pfam" id="PF00849">
    <property type="entry name" value="PseudoU_synth_2"/>
    <property type="match status" value="1"/>
</dbReference>
<dbReference type="InterPro" id="IPR036986">
    <property type="entry name" value="S4_RNA-bd_sf"/>
</dbReference>
<keyword evidence="2" id="KW-0413">Isomerase</keyword>
<dbReference type="SUPFAM" id="SSF55174">
    <property type="entry name" value="Alpha-L RNA-binding motif"/>
    <property type="match status" value="1"/>
</dbReference>
<dbReference type="Gene3D" id="3.10.290.10">
    <property type="entry name" value="RNA-binding S4 domain"/>
    <property type="match status" value="1"/>
</dbReference>
<dbReference type="SUPFAM" id="SSF55120">
    <property type="entry name" value="Pseudouridine synthase"/>
    <property type="match status" value="1"/>
</dbReference>
<dbReference type="PANTHER" id="PTHR47683:SF2">
    <property type="entry name" value="RNA-BINDING S4 DOMAIN-CONTAINING PROTEIN"/>
    <property type="match status" value="1"/>
</dbReference>
<organism evidence="6 7">
    <name type="scientific">Seminavis robusta</name>
    <dbReference type="NCBI Taxonomy" id="568900"/>
    <lineage>
        <taxon>Eukaryota</taxon>
        <taxon>Sar</taxon>
        <taxon>Stramenopiles</taxon>
        <taxon>Ochrophyta</taxon>
        <taxon>Bacillariophyta</taxon>
        <taxon>Bacillariophyceae</taxon>
        <taxon>Bacillariophycidae</taxon>
        <taxon>Naviculales</taxon>
        <taxon>Naviculaceae</taxon>
        <taxon>Seminavis</taxon>
    </lineage>
</organism>
<dbReference type="InterPro" id="IPR006145">
    <property type="entry name" value="PsdUridine_synth_RsuA/RluA"/>
</dbReference>
<evidence type="ECO:0000256" key="1">
    <source>
        <dbReference type="ARBA" id="ARBA00008348"/>
    </source>
</evidence>
<keyword evidence="3" id="KW-0694">RNA-binding</keyword>
<evidence type="ECO:0000313" key="7">
    <source>
        <dbReference type="Proteomes" id="UP001153069"/>
    </source>
</evidence>
<gene>
    <name evidence="6" type="ORF">SEMRO_1841_G301010.1</name>
</gene>
<feature type="domain" description="Pseudouridine synthase RsuA/RluA-like" evidence="5">
    <location>
        <begin position="176"/>
        <end position="324"/>
    </location>
</feature>
<dbReference type="Proteomes" id="UP001153069">
    <property type="component" value="Unassembled WGS sequence"/>
</dbReference>
<dbReference type="InterPro" id="IPR042092">
    <property type="entry name" value="PsdUridine_s_RsuA/RluB/E/F_cat"/>
</dbReference>
<dbReference type="GO" id="GO:0003723">
    <property type="term" value="F:RNA binding"/>
    <property type="evidence" value="ECO:0007669"/>
    <property type="project" value="UniProtKB-KW"/>
</dbReference>
<evidence type="ECO:0000256" key="2">
    <source>
        <dbReference type="ARBA" id="ARBA00023235"/>
    </source>
</evidence>
<dbReference type="Gene3D" id="3.30.70.580">
    <property type="entry name" value="Pseudouridine synthase I, catalytic domain, N-terminal subdomain"/>
    <property type="match status" value="1"/>
</dbReference>
<dbReference type="InterPro" id="IPR050343">
    <property type="entry name" value="RsuA_PseudoU_synthase"/>
</dbReference>
<feature type="region of interest" description="Disordered" evidence="4">
    <location>
        <begin position="143"/>
        <end position="167"/>
    </location>
</feature>
<dbReference type="PROSITE" id="PS01149">
    <property type="entry name" value="PSI_RSU"/>
    <property type="match status" value="1"/>
</dbReference>
<dbReference type="InterPro" id="IPR020094">
    <property type="entry name" value="TruA/RsuA/RluB/E/F_N"/>
</dbReference>
<evidence type="ECO:0000256" key="4">
    <source>
        <dbReference type="SAM" id="MobiDB-lite"/>
    </source>
</evidence>
<dbReference type="AlphaFoldDB" id="A0A9N8ETN1"/>
<dbReference type="CDD" id="cd00165">
    <property type="entry name" value="S4"/>
    <property type="match status" value="1"/>
</dbReference>
<evidence type="ECO:0000256" key="3">
    <source>
        <dbReference type="PROSITE-ProRule" id="PRU00182"/>
    </source>
</evidence>
<dbReference type="Gene3D" id="3.30.70.1560">
    <property type="entry name" value="Alpha-L RNA-binding motif"/>
    <property type="match status" value="1"/>
</dbReference>
<comment type="caution">
    <text evidence="6">The sequence shown here is derived from an EMBL/GenBank/DDBJ whole genome shotgun (WGS) entry which is preliminary data.</text>
</comment>
<sequence>MRRPPRKHTSTRTPSVHLLQLYSACLLLASVLEFAPTFCLAFISTTSARTTVGHSRSSLLPSHAHSSSNNNNNSNDNSIRLNKVFKATHSRREADALIDSGRIAVNGQPVHQKGGFKVKPFIDKVSLDGVVIKGWEAMNGLTKTNHATSRRNDNKKSGKNSVSTTSTTSTTKTFEYIKYWKPRGITCTTDRSIPTNIIDDLIQRRGCHPQHRIYPVGRLDKDTSGLILLTSDGRLPNSALRGKFKQPKVYQVLVDRPIQPNDLQQLRTGVVITTVAQRDGNRGKPLTAPTLPCRVDRIPQTKRRGVVMTLVEGRNRQIRKMMAALGYSVVQLHRVQFMGITLQPLKQEGTWKTLDHKEMTLVRNVLDQAATAVDAQ</sequence>
<feature type="region of interest" description="Disordered" evidence="4">
    <location>
        <begin position="56"/>
        <end position="78"/>
    </location>
</feature>
<proteinExistence type="inferred from homology"/>